<evidence type="ECO:0000256" key="2">
    <source>
        <dbReference type="ARBA" id="ARBA00022801"/>
    </source>
</evidence>
<dbReference type="Pfam" id="PF00561">
    <property type="entry name" value="Abhydrolase_1"/>
    <property type="match status" value="1"/>
</dbReference>
<name>A0A9P7AW76_9HELO</name>
<dbReference type="AlphaFoldDB" id="A0A9P7AW76"/>
<feature type="domain" description="AB hydrolase-1" evidence="3">
    <location>
        <begin position="37"/>
        <end position="292"/>
    </location>
</feature>
<dbReference type="InterPro" id="IPR000073">
    <property type="entry name" value="AB_hydrolase_1"/>
</dbReference>
<gene>
    <name evidence="4" type="ORF">D0Z07_5130</name>
</gene>
<dbReference type="NCBIfam" id="TIGR01250">
    <property type="entry name" value="pro_imino_pep_2"/>
    <property type="match status" value="1"/>
</dbReference>
<protein>
    <submittedName>
        <fullName evidence="4">L-amino acid amidase</fullName>
    </submittedName>
</protein>
<evidence type="ECO:0000313" key="4">
    <source>
        <dbReference type="EMBL" id="KAG0648373.1"/>
    </source>
</evidence>
<dbReference type="PRINTS" id="PR00793">
    <property type="entry name" value="PROAMNOPTASE"/>
</dbReference>
<evidence type="ECO:0000313" key="5">
    <source>
        <dbReference type="Proteomes" id="UP000785200"/>
    </source>
</evidence>
<dbReference type="Gene3D" id="3.40.50.1820">
    <property type="entry name" value="alpha/beta hydrolase"/>
    <property type="match status" value="1"/>
</dbReference>
<comment type="similarity">
    <text evidence="1">Belongs to the peptidase S33 family.</text>
</comment>
<evidence type="ECO:0000259" key="3">
    <source>
        <dbReference type="Pfam" id="PF00561"/>
    </source>
</evidence>
<sequence length="306" mass="34565">MTIPTTEAEVDFAPPGAGKPCKTWYTIFGNLKSGTRPLVCLHGGPGVPHDYLLPIRNLWTTHGIPVIMYDQLGCGNSTHIKEKLGDGGFWTVSLFLSELENLLSQLGIQDDYDLLGQSWGGMLGAEHAIRQPKGLHKLVIADSPASMVLWVEAADKLREGLPKDVQQTLLKHERDGTTDSKEYEVAMHVYYDRHVCRVKPWPEEFEKANQLLEEDNTVFMTMNGPSEFFVTGTLKTWSVIDEVHKIIAPTLLINGKYDEAQDSVMEPFYKSIKNVKWEHFPESSHLPQLEEPERFLEVVGKYLKSE</sequence>
<dbReference type="InterPro" id="IPR050266">
    <property type="entry name" value="AB_hydrolase_sf"/>
</dbReference>
<dbReference type="InterPro" id="IPR005945">
    <property type="entry name" value="Pro_imino_pep"/>
</dbReference>
<accession>A0A9P7AW76</accession>
<dbReference type="GO" id="GO:0008233">
    <property type="term" value="F:peptidase activity"/>
    <property type="evidence" value="ECO:0007669"/>
    <property type="project" value="InterPro"/>
</dbReference>
<dbReference type="OrthoDB" id="190201at2759"/>
<keyword evidence="2" id="KW-0378">Hydrolase</keyword>
<dbReference type="InterPro" id="IPR029058">
    <property type="entry name" value="AB_hydrolase_fold"/>
</dbReference>
<dbReference type="PIRSF" id="PIRSF005539">
    <property type="entry name" value="Pept_S33_TRI_F1"/>
    <property type="match status" value="1"/>
</dbReference>
<keyword evidence="5" id="KW-1185">Reference proteome</keyword>
<proteinExistence type="inferred from homology"/>
<reference evidence="4" key="1">
    <citation type="submission" date="2019-07" db="EMBL/GenBank/DDBJ databases">
        <title>Hyphodiscus hymeniophilus genome sequencing and assembly.</title>
        <authorList>
            <person name="Kramer G."/>
            <person name="Nodwell J."/>
        </authorList>
    </citation>
    <scope>NUCLEOTIDE SEQUENCE</scope>
    <source>
        <strain evidence="4">ATCC 34498</strain>
    </source>
</reference>
<dbReference type="Proteomes" id="UP000785200">
    <property type="component" value="Unassembled WGS sequence"/>
</dbReference>
<organism evidence="4 5">
    <name type="scientific">Hyphodiscus hymeniophilus</name>
    <dbReference type="NCBI Taxonomy" id="353542"/>
    <lineage>
        <taxon>Eukaryota</taxon>
        <taxon>Fungi</taxon>
        <taxon>Dikarya</taxon>
        <taxon>Ascomycota</taxon>
        <taxon>Pezizomycotina</taxon>
        <taxon>Leotiomycetes</taxon>
        <taxon>Helotiales</taxon>
        <taxon>Hyphodiscaceae</taxon>
        <taxon>Hyphodiscus</taxon>
    </lineage>
</organism>
<dbReference type="PANTHER" id="PTHR43798">
    <property type="entry name" value="MONOACYLGLYCEROL LIPASE"/>
    <property type="match status" value="1"/>
</dbReference>
<dbReference type="SUPFAM" id="SSF53474">
    <property type="entry name" value="alpha/beta-Hydrolases"/>
    <property type="match status" value="1"/>
</dbReference>
<dbReference type="InterPro" id="IPR002410">
    <property type="entry name" value="Peptidase_S33"/>
</dbReference>
<evidence type="ECO:0000256" key="1">
    <source>
        <dbReference type="ARBA" id="ARBA00010088"/>
    </source>
</evidence>
<dbReference type="GO" id="GO:0006508">
    <property type="term" value="P:proteolysis"/>
    <property type="evidence" value="ECO:0007669"/>
    <property type="project" value="InterPro"/>
</dbReference>
<dbReference type="EMBL" id="VNKQ01000010">
    <property type="protein sequence ID" value="KAG0648373.1"/>
    <property type="molecule type" value="Genomic_DNA"/>
</dbReference>
<dbReference type="PANTHER" id="PTHR43798:SF33">
    <property type="entry name" value="HYDROLASE, PUTATIVE (AFU_ORTHOLOGUE AFUA_2G14860)-RELATED"/>
    <property type="match status" value="1"/>
</dbReference>
<dbReference type="GO" id="GO:0016020">
    <property type="term" value="C:membrane"/>
    <property type="evidence" value="ECO:0007669"/>
    <property type="project" value="TreeGrafter"/>
</dbReference>
<comment type="caution">
    <text evidence="4">The sequence shown here is derived from an EMBL/GenBank/DDBJ whole genome shotgun (WGS) entry which is preliminary data.</text>
</comment>